<name>A0A2J0T1M6_STEMA</name>
<reference evidence="2" key="2">
    <citation type="journal article" date="2020" name="Front. Microbiol.">
        <title>Genetic Variants of the DSF Quorum Sensing System in Stenotrophomonas maltophilia Influence Virulence and Resistance Phenotypes Among Genotypically Diverse Clinical Isolates.</title>
        <authorList>
            <person name="Yero D."/>
            <person name="Huedo P."/>
            <person name="Conchillo-Sole O."/>
            <person name="Martinez-Servat S."/>
            <person name="Mamat U."/>
            <person name="Coves X."/>
            <person name="Llanas F."/>
            <person name="Roca I."/>
            <person name="Vila J."/>
            <person name="Schaible U.E."/>
            <person name="Daura X."/>
            <person name="Gibert I."/>
        </authorList>
    </citation>
    <scope>NUCLEOTIDE SEQUENCE</scope>
    <source>
        <strain evidence="2">OG156</strain>
    </source>
</reference>
<feature type="region of interest" description="Disordered" evidence="1">
    <location>
        <begin position="19"/>
        <end position="38"/>
    </location>
</feature>
<dbReference type="AlphaFoldDB" id="A0A2J0T1M6"/>
<comment type="caution">
    <text evidence="2">The sequence shown here is derived from an EMBL/GenBank/DDBJ whole genome shotgun (WGS) entry which is preliminary data.</text>
</comment>
<reference evidence="2" key="1">
    <citation type="submission" date="2018-09" db="EMBL/GenBank/DDBJ databases">
        <authorList>
            <person name="Groschel M."/>
            <person name="Kohl T."/>
            <person name="Conchillo-Sole O."/>
            <person name="Mamat U."/>
            <person name="Yero D."/>
            <person name="Niemann S."/>
            <person name="Daura X."/>
            <person name="Gibert I."/>
        </authorList>
    </citation>
    <scope>NUCLEOTIDE SEQUENCE</scope>
    <source>
        <strain evidence="2">OG156</strain>
    </source>
</reference>
<dbReference type="Proteomes" id="UP000822271">
    <property type="component" value="Unassembled WGS sequence"/>
</dbReference>
<sequence length="247" mass="27348">MSNHATNPVSPFQGVASARASDPLHNGKDRPLAPRELTAGQIKRGDIFTFFSPKENRTVTVHGPLQLALRLQLEFDPSVAAVTERPRSIPVGLDSMELHFWFQRRGGQEIYANVIPNSQTVPGVDGKRRPRELDRLRSAAKDAGISLWLITEDELKAPGGRNELCYQLLGFCQSAKDLGSSLALRQEIAATIERSGSISADELIHELRHHPRTHIQGVVAELLHVGFLATDAFPRMTGRSRIWRADP</sequence>
<proteinExistence type="predicted"/>
<dbReference type="EMBL" id="RAUE01000004">
    <property type="protein sequence ID" value="MBA0309973.1"/>
    <property type="molecule type" value="Genomic_DNA"/>
</dbReference>
<evidence type="ECO:0008006" key="4">
    <source>
        <dbReference type="Google" id="ProtNLM"/>
    </source>
</evidence>
<organism evidence="2 3">
    <name type="scientific">Stenotrophomonas maltophilia</name>
    <name type="common">Pseudomonas maltophilia</name>
    <name type="synonym">Xanthomonas maltophilia</name>
    <dbReference type="NCBI Taxonomy" id="40324"/>
    <lineage>
        <taxon>Bacteria</taxon>
        <taxon>Pseudomonadati</taxon>
        <taxon>Pseudomonadota</taxon>
        <taxon>Gammaproteobacteria</taxon>
        <taxon>Lysobacterales</taxon>
        <taxon>Lysobacteraceae</taxon>
        <taxon>Stenotrophomonas</taxon>
        <taxon>Stenotrophomonas maltophilia group</taxon>
    </lineage>
</organism>
<evidence type="ECO:0000313" key="3">
    <source>
        <dbReference type="Proteomes" id="UP000822271"/>
    </source>
</evidence>
<accession>A0A2J0T1M6</accession>
<gene>
    <name evidence="2" type="ORF">D7Y33_02920</name>
</gene>
<dbReference type="RefSeq" id="WP_017354507.1">
    <property type="nucleotide sequence ID" value="NZ_CP027562.1"/>
</dbReference>
<evidence type="ECO:0000256" key="1">
    <source>
        <dbReference type="SAM" id="MobiDB-lite"/>
    </source>
</evidence>
<evidence type="ECO:0000313" key="2">
    <source>
        <dbReference type="EMBL" id="MBA0309973.1"/>
    </source>
</evidence>
<protein>
    <recommendedName>
        <fullName evidence="4">TnsA endonuclease N-terminal domain-containing protein</fullName>
    </recommendedName>
</protein>
<dbReference type="OrthoDB" id="6028479at2"/>